<evidence type="ECO:0000313" key="1">
    <source>
        <dbReference type="EMBL" id="KAE9405190.1"/>
    </source>
</evidence>
<sequence>MSETQFTIWAFVDVLALYNCNLSPNQFVAQLSNEIFKQYKLEGNTIELWKLACSTTLHPSDNRKERVIASKETNSVPLTPFRRCYHQ</sequence>
<dbReference type="AlphaFoldDB" id="A0A6A4I5K9"/>
<evidence type="ECO:0000313" key="2">
    <source>
        <dbReference type="Proteomes" id="UP000799118"/>
    </source>
</evidence>
<reference evidence="1" key="1">
    <citation type="journal article" date="2019" name="Environ. Microbiol.">
        <title>Fungal ecological strategies reflected in gene transcription - a case study of two litter decomposers.</title>
        <authorList>
            <person name="Barbi F."/>
            <person name="Kohler A."/>
            <person name="Barry K."/>
            <person name="Baskaran P."/>
            <person name="Daum C."/>
            <person name="Fauchery L."/>
            <person name="Ihrmark K."/>
            <person name="Kuo A."/>
            <person name="LaButti K."/>
            <person name="Lipzen A."/>
            <person name="Morin E."/>
            <person name="Grigoriev I.V."/>
            <person name="Henrissat B."/>
            <person name="Lindahl B."/>
            <person name="Martin F."/>
        </authorList>
    </citation>
    <scope>NUCLEOTIDE SEQUENCE</scope>
    <source>
        <strain evidence="1">JB14</strain>
    </source>
</reference>
<proteinExistence type="predicted"/>
<gene>
    <name evidence="1" type="ORF">BT96DRAFT_916368</name>
</gene>
<accession>A0A6A4I5K9</accession>
<keyword evidence="2" id="KW-1185">Reference proteome</keyword>
<organism evidence="1 2">
    <name type="scientific">Gymnopus androsaceus JB14</name>
    <dbReference type="NCBI Taxonomy" id="1447944"/>
    <lineage>
        <taxon>Eukaryota</taxon>
        <taxon>Fungi</taxon>
        <taxon>Dikarya</taxon>
        <taxon>Basidiomycota</taxon>
        <taxon>Agaricomycotina</taxon>
        <taxon>Agaricomycetes</taxon>
        <taxon>Agaricomycetidae</taxon>
        <taxon>Agaricales</taxon>
        <taxon>Marasmiineae</taxon>
        <taxon>Omphalotaceae</taxon>
        <taxon>Gymnopus</taxon>
    </lineage>
</organism>
<name>A0A6A4I5K9_9AGAR</name>
<dbReference type="Proteomes" id="UP000799118">
    <property type="component" value="Unassembled WGS sequence"/>
</dbReference>
<dbReference type="EMBL" id="ML769411">
    <property type="protein sequence ID" value="KAE9405190.1"/>
    <property type="molecule type" value="Genomic_DNA"/>
</dbReference>
<protein>
    <submittedName>
        <fullName evidence="1">Uncharacterized protein</fullName>
    </submittedName>
</protein>